<keyword evidence="2" id="KW-1015">Disulfide bond</keyword>
<accession>A0ABR3QVV9</accession>
<feature type="chain" id="PRO_5046067279" description="Peptidase S1 domain-containing protein" evidence="4">
    <location>
        <begin position="24"/>
        <end position="254"/>
    </location>
</feature>
<dbReference type="InterPro" id="IPR018114">
    <property type="entry name" value="TRYPSIN_HIS"/>
</dbReference>
<dbReference type="SUPFAM" id="SSF50494">
    <property type="entry name" value="Trypsin-like serine proteases"/>
    <property type="match status" value="1"/>
</dbReference>
<evidence type="ECO:0000256" key="2">
    <source>
        <dbReference type="ARBA" id="ARBA00023157"/>
    </source>
</evidence>
<sequence>MQLKNLFLALPAVLAAALPTAEPQDDFSVQIVGGSAATAGQFPYIVSVQVSGSHYCGGSLLNANTVITAAHCATRSASSYTIRAGTLTWASGGVTSKVSQVIVNPSYSGNNNDIAILKLSTSIPTSSTISYVSLPASGSDPAAGSSSTVAGWGTTTSGGSSIPASLRYVTVPIVARSTCQSEYGTSSITTNMVCAAEAAGGKDSCQGDSGGPLVATGTKTLIGVVSFGNGCALRGYAGVYTRVATQLSFINSNA</sequence>
<keyword evidence="3" id="KW-0378">Hydrolase</keyword>
<feature type="domain" description="Peptidase S1" evidence="5">
    <location>
        <begin position="31"/>
        <end position="254"/>
    </location>
</feature>
<evidence type="ECO:0000256" key="3">
    <source>
        <dbReference type="RuleBase" id="RU363034"/>
    </source>
</evidence>
<comment type="similarity">
    <text evidence="1">Belongs to the peptidase S1 family.</text>
</comment>
<keyword evidence="3" id="KW-0645">Protease</keyword>
<dbReference type="PROSITE" id="PS00134">
    <property type="entry name" value="TRYPSIN_HIS"/>
    <property type="match status" value="1"/>
</dbReference>
<evidence type="ECO:0000313" key="6">
    <source>
        <dbReference type="EMBL" id="KAL1596296.1"/>
    </source>
</evidence>
<name>A0ABR3QVV9_9PLEO</name>
<evidence type="ECO:0000256" key="1">
    <source>
        <dbReference type="ARBA" id="ARBA00007664"/>
    </source>
</evidence>
<protein>
    <recommendedName>
        <fullName evidence="5">Peptidase S1 domain-containing protein</fullName>
    </recommendedName>
</protein>
<dbReference type="Proteomes" id="UP001521785">
    <property type="component" value="Unassembled WGS sequence"/>
</dbReference>
<dbReference type="PANTHER" id="PTHR24276">
    <property type="entry name" value="POLYSERASE-RELATED"/>
    <property type="match status" value="1"/>
</dbReference>
<dbReference type="InterPro" id="IPR009003">
    <property type="entry name" value="Peptidase_S1_PA"/>
</dbReference>
<dbReference type="PANTHER" id="PTHR24276:SF98">
    <property type="entry name" value="FI18310P1-RELATED"/>
    <property type="match status" value="1"/>
</dbReference>
<reference evidence="6 7" key="1">
    <citation type="submission" date="2024-02" db="EMBL/GenBank/DDBJ databases">
        <title>De novo assembly and annotation of 12 fungi associated with fruit tree decline syndrome in Ontario, Canada.</title>
        <authorList>
            <person name="Sulman M."/>
            <person name="Ellouze W."/>
            <person name="Ilyukhin E."/>
        </authorList>
    </citation>
    <scope>NUCLEOTIDE SEQUENCE [LARGE SCALE GENOMIC DNA]</scope>
    <source>
        <strain evidence="6 7">M42-189</strain>
    </source>
</reference>
<keyword evidence="3" id="KW-0720">Serine protease</keyword>
<organism evidence="6 7">
    <name type="scientific">Paraconiothyrium brasiliense</name>
    <dbReference type="NCBI Taxonomy" id="300254"/>
    <lineage>
        <taxon>Eukaryota</taxon>
        <taxon>Fungi</taxon>
        <taxon>Dikarya</taxon>
        <taxon>Ascomycota</taxon>
        <taxon>Pezizomycotina</taxon>
        <taxon>Dothideomycetes</taxon>
        <taxon>Pleosporomycetidae</taxon>
        <taxon>Pleosporales</taxon>
        <taxon>Massarineae</taxon>
        <taxon>Didymosphaeriaceae</taxon>
        <taxon>Paraconiothyrium</taxon>
    </lineage>
</organism>
<dbReference type="PRINTS" id="PR00722">
    <property type="entry name" value="CHYMOTRYPSIN"/>
</dbReference>
<gene>
    <name evidence="6" type="ORF">SLS60_008941</name>
</gene>
<evidence type="ECO:0000256" key="4">
    <source>
        <dbReference type="SAM" id="SignalP"/>
    </source>
</evidence>
<dbReference type="InterPro" id="IPR001254">
    <property type="entry name" value="Trypsin_dom"/>
</dbReference>
<dbReference type="InterPro" id="IPR001314">
    <property type="entry name" value="Peptidase_S1A"/>
</dbReference>
<dbReference type="InterPro" id="IPR033116">
    <property type="entry name" value="TRYPSIN_SER"/>
</dbReference>
<keyword evidence="4" id="KW-0732">Signal</keyword>
<dbReference type="InterPro" id="IPR043504">
    <property type="entry name" value="Peptidase_S1_PA_chymotrypsin"/>
</dbReference>
<dbReference type="CDD" id="cd00190">
    <property type="entry name" value="Tryp_SPc"/>
    <property type="match status" value="1"/>
</dbReference>
<proteinExistence type="inferred from homology"/>
<keyword evidence="7" id="KW-1185">Reference proteome</keyword>
<comment type="caution">
    <text evidence="6">The sequence shown here is derived from an EMBL/GenBank/DDBJ whole genome shotgun (WGS) entry which is preliminary data.</text>
</comment>
<dbReference type="EMBL" id="JAKJXO020000014">
    <property type="protein sequence ID" value="KAL1596296.1"/>
    <property type="molecule type" value="Genomic_DNA"/>
</dbReference>
<dbReference type="PROSITE" id="PS50240">
    <property type="entry name" value="TRYPSIN_DOM"/>
    <property type="match status" value="1"/>
</dbReference>
<dbReference type="PROSITE" id="PS00135">
    <property type="entry name" value="TRYPSIN_SER"/>
    <property type="match status" value="1"/>
</dbReference>
<feature type="signal peptide" evidence="4">
    <location>
        <begin position="1"/>
        <end position="23"/>
    </location>
</feature>
<dbReference type="SMART" id="SM00020">
    <property type="entry name" value="Tryp_SPc"/>
    <property type="match status" value="1"/>
</dbReference>
<evidence type="ECO:0000313" key="7">
    <source>
        <dbReference type="Proteomes" id="UP001521785"/>
    </source>
</evidence>
<dbReference type="InterPro" id="IPR050430">
    <property type="entry name" value="Peptidase_S1"/>
</dbReference>
<dbReference type="Gene3D" id="2.40.10.10">
    <property type="entry name" value="Trypsin-like serine proteases"/>
    <property type="match status" value="2"/>
</dbReference>
<evidence type="ECO:0000259" key="5">
    <source>
        <dbReference type="PROSITE" id="PS50240"/>
    </source>
</evidence>
<dbReference type="Pfam" id="PF00089">
    <property type="entry name" value="Trypsin"/>
    <property type="match status" value="1"/>
</dbReference>